<dbReference type="SUPFAM" id="SSF53098">
    <property type="entry name" value="Ribonuclease H-like"/>
    <property type="match status" value="1"/>
</dbReference>
<dbReference type="InterPro" id="IPR032874">
    <property type="entry name" value="DDE_dom"/>
</dbReference>
<evidence type="ECO:0000259" key="1">
    <source>
        <dbReference type="Pfam" id="PF13610"/>
    </source>
</evidence>
<sequence length="66" mass="7622">MAVDETVAKCRGLPLYVWVLVDTCTRKPISLGVSLTRTTQNALRFLHRLRKRRLGNPVILTDRESW</sequence>
<dbReference type="EMBL" id="NEXG01000038">
    <property type="protein sequence ID" value="PSN99783.1"/>
    <property type="molecule type" value="Genomic_DNA"/>
</dbReference>
<dbReference type="InterPro" id="IPR012337">
    <property type="entry name" value="RNaseH-like_sf"/>
</dbReference>
<organism evidence="2 3">
    <name type="scientific">Candidatus Marsarchaeota G2 archaeon ECH_B_1</name>
    <dbReference type="NCBI Taxonomy" id="1978159"/>
    <lineage>
        <taxon>Archaea</taxon>
        <taxon>Candidatus Marsarchaeota</taxon>
        <taxon>Candidatus Marsarchaeota group 2</taxon>
    </lineage>
</organism>
<dbReference type="Pfam" id="PF13610">
    <property type="entry name" value="DDE_Tnp_IS240"/>
    <property type="match status" value="1"/>
</dbReference>
<evidence type="ECO:0000313" key="2">
    <source>
        <dbReference type="EMBL" id="PSN99783.1"/>
    </source>
</evidence>
<dbReference type="AlphaFoldDB" id="A0A2R6BM97"/>
<gene>
    <name evidence="2" type="ORF">B9Q05_11300</name>
</gene>
<evidence type="ECO:0000313" key="3">
    <source>
        <dbReference type="Proteomes" id="UP000241120"/>
    </source>
</evidence>
<reference evidence="2 3" key="1">
    <citation type="submission" date="2017-04" db="EMBL/GenBank/DDBJ databases">
        <title>Novel microbial lineages endemic to geothermal iron-oxide mats fill important gaps in the evolutionary history of Archaea.</title>
        <authorList>
            <person name="Jay Z.J."/>
            <person name="Beam J.P."/>
            <person name="Dlakic M."/>
            <person name="Rusch D.B."/>
            <person name="Kozubal M.A."/>
            <person name="Inskeep W.P."/>
        </authorList>
    </citation>
    <scope>NUCLEOTIDE SEQUENCE [LARGE SCALE GENOMIC DNA]</scope>
    <source>
        <strain evidence="2">ECH_B_1</strain>
    </source>
</reference>
<accession>A0A2R6BM97</accession>
<comment type="caution">
    <text evidence="2">The sequence shown here is derived from an EMBL/GenBank/DDBJ whole genome shotgun (WGS) entry which is preliminary data.</text>
</comment>
<feature type="domain" description="DDE" evidence="1">
    <location>
        <begin position="2"/>
        <end position="63"/>
    </location>
</feature>
<proteinExistence type="predicted"/>
<protein>
    <recommendedName>
        <fullName evidence="1">DDE domain-containing protein</fullName>
    </recommendedName>
</protein>
<name>A0A2R6BM97_9ARCH</name>
<dbReference type="Proteomes" id="UP000241120">
    <property type="component" value="Unassembled WGS sequence"/>
</dbReference>